<dbReference type="GO" id="GO:0003676">
    <property type="term" value="F:nucleic acid binding"/>
    <property type="evidence" value="ECO:0007669"/>
    <property type="project" value="InterPro"/>
</dbReference>
<dbReference type="EMBL" id="KQ980873">
    <property type="protein sequence ID" value="KYN12063.1"/>
    <property type="molecule type" value="Genomic_DNA"/>
</dbReference>
<gene>
    <name evidence="1" type="ORF">ALC57_15771</name>
</gene>
<dbReference type="Proteomes" id="UP000078492">
    <property type="component" value="Unassembled WGS sequence"/>
</dbReference>
<dbReference type="InterPro" id="IPR036875">
    <property type="entry name" value="Znf_CCHC_sf"/>
</dbReference>
<dbReference type="InterPro" id="IPR052055">
    <property type="entry name" value="Hepadnavirus_pol/RT"/>
</dbReference>
<accession>A0A151IWA6</accession>
<name>A0A151IWA6_9HYME</name>
<dbReference type="PANTHER" id="PTHR33050:SF7">
    <property type="entry name" value="RIBONUCLEASE H"/>
    <property type="match status" value="1"/>
</dbReference>
<dbReference type="CDD" id="cd09275">
    <property type="entry name" value="RNase_HI_RT_DIRS1"/>
    <property type="match status" value="1"/>
</dbReference>
<proteinExistence type="predicted"/>
<protein>
    <recommendedName>
        <fullName evidence="3">CCHC-type domain-containing protein</fullName>
    </recommendedName>
</protein>
<dbReference type="STRING" id="471704.A0A151IWA6"/>
<evidence type="ECO:0000313" key="1">
    <source>
        <dbReference type="EMBL" id="KYN12063.1"/>
    </source>
</evidence>
<dbReference type="SUPFAM" id="SSF57756">
    <property type="entry name" value="Retrovirus zinc finger-like domains"/>
    <property type="match status" value="1"/>
</dbReference>
<organism evidence="1 2">
    <name type="scientific">Trachymyrmex cornetzi</name>
    <dbReference type="NCBI Taxonomy" id="471704"/>
    <lineage>
        <taxon>Eukaryota</taxon>
        <taxon>Metazoa</taxon>
        <taxon>Ecdysozoa</taxon>
        <taxon>Arthropoda</taxon>
        <taxon>Hexapoda</taxon>
        <taxon>Insecta</taxon>
        <taxon>Pterygota</taxon>
        <taxon>Neoptera</taxon>
        <taxon>Endopterygota</taxon>
        <taxon>Hymenoptera</taxon>
        <taxon>Apocrita</taxon>
        <taxon>Aculeata</taxon>
        <taxon>Formicoidea</taxon>
        <taxon>Formicidae</taxon>
        <taxon>Myrmicinae</taxon>
        <taxon>Trachymyrmex</taxon>
    </lineage>
</organism>
<evidence type="ECO:0008006" key="3">
    <source>
        <dbReference type="Google" id="ProtNLM"/>
    </source>
</evidence>
<dbReference type="AlphaFoldDB" id="A0A151IWA6"/>
<dbReference type="PANTHER" id="PTHR33050">
    <property type="entry name" value="REVERSE TRANSCRIPTASE DOMAIN-CONTAINING PROTEIN"/>
    <property type="match status" value="1"/>
</dbReference>
<evidence type="ECO:0000313" key="2">
    <source>
        <dbReference type="Proteomes" id="UP000078492"/>
    </source>
</evidence>
<reference evidence="1 2" key="1">
    <citation type="submission" date="2015-09" db="EMBL/GenBank/DDBJ databases">
        <title>Trachymyrmex cornetzi WGS genome.</title>
        <authorList>
            <person name="Nygaard S."/>
            <person name="Hu H."/>
            <person name="Boomsma J."/>
            <person name="Zhang G."/>
        </authorList>
    </citation>
    <scope>NUCLEOTIDE SEQUENCE [LARGE SCALE GENOMIC DNA]</scope>
    <source>
        <strain evidence="1">Tcor2-1</strain>
        <tissue evidence="1">Whole body</tissue>
    </source>
</reference>
<sequence>MALPPSIKEDLLWWENIFANPTQSNIIRSGRFALEIFTDASLTGWGAICGKIRIHGFWSAEEKQNHINLLELLAVFHALRSFASQIRRCDILLRVDNSTALSYVNRPTSVSDVELKLDLRSAKIIDFKRLNRRTVKDGIVEYTPSMTINLKFAGQVLPRYVYLYFDVHTVSPFIPRVKTCFSCFRNGHISKYCRGRPRCRLCGKNPHRENVSAVAYPLSALVMLETIPPLLPLVLSL</sequence>
<dbReference type="GO" id="GO:0008270">
    <property type="term" value="F:zinc ion binding"/>
    <property type="evidence" value="ECO:0007669"/>
    <property type="project" value="InterPro"/>
</dbReference>
<keyword evidence="2" id="KW-1185">Reference proteome</keyword>